<gene>
    <name evidence="2" type="ORF">B4110_3472</name>
</gene>
<protein>
    <submittedName>
        <fullName evidence="2">Uncharacterized protein</fullName>
    </submittedName>
</protein>
<organism evidence="2 3">
    <name type="scientific">Parageobacillus toebii</name>
    <dbReference type="NCBI Taxonomy" id="153151"/>
    <lineage>
        <taxon>Bacteria</taxon>
        <taxon>Bacillati</taxon>
        <taxon>Bacillota</taxon>
        <taxon>Bacilli</taxon>
        <taxon>Bacillales</taxon>
        <taxon>Anoxybacillaceae</taxon>
        <taxon>Parageobacillus</taxon>
    </lineage>
</organism>
<name>A0A150MZP6_9BACL</name>
<feature type="region of interest" description="Disordered" evidence="1">
    <location>
        <begin position="1"/>
        <end position="51"/>
    </location>
</feature>
<evidence type="ECO:0000313" key="2">
    <source>
        <dbReference type="EMBL" id="KYD29915.1"/>
    </source>
</evidence>
<dbReference type="EMBL" id="LQYW01000061">
    <property type="protein sequence ID" value="KYD29915.1"/>
    <property type="molecule type" value="Genomic_DNA"/>
</dbReference>
<dbReference type="PATRIC" id="fig|153151.4.peg.3435"/>
<accession>A0A150MZP6</accession>
<proteinExistence type="predicted"/>
<sequence length="51" mass="5770">MKSDQTNHGQVGESEYNGKKMYSARASKNDRQGATKYRRKHVGAAWDGIKK</sequence>
<evidence type="ECO:0000313" key="3">
    <source>
        <dbReference type="Proteomes" id="UP000075324"/>
    </source>
</evidence>
<comment type="caution">
    <text evidence="2">The sequence shown here is derived from an EMBL/GenBank/DDBJ whole genome shotgun (WGS) entry which is preliminary data.</text>
</comment>
<dbReference type="AlphaFoldDB" id="A0A150MZP6"/>
<reference evidence="2 3" key="1">
    <citation type="submission" date="2016-01" db="EMBL/GenBank/DDBJ databases">
        <title>Draft Genome Sequences of Seven Thermophilic Sporeformers Isolated from Foods.</title>
        <authorList>
            <person name="Berendsen E.M."/>
            <person name="Wells-Bennik M.H."/>
            <person name="Krawcyk A.O."/>
            <person name="De Jong A."/>
            <person name="Holsappel S."/>
            <person name="Eijlander R.T."/>
            <person name="Kuipers O.P."/>
        </authorList>
    </citation>
    <scope>NUCLEOTIDE SEQUENCE [LARGE SCALE GENOMIC DNA]</scope>
    <source>
        <strain evidence="2 3">B4110</strain>
    </source>
</reference>
<dbReference type="Proteomes" id="UP000075324">
    <property type="component" value="Unassembled WGS sequence"/>
</dbReference>
<evidence type="ECO:0000256" key="1">
    <source>
        <dbReference type="SAM" id="MobiDB-lite"/>
    </source>
</evidence>